<feature type="transmembrane region" description="Helical" evidence="2">
    <location>
        <begin position="15"/>
        <end position="34"/>
    </location>
</feature>
<keyword evidence="2" id="KW-0472">Membrane</keyword>
<evidence type="ECO:0000256" key="2">
    <source>
        <dbReference type="SAM" id="Phobius"/>
    </source>
</evidence>
<sequence length="111" mass="12584">MIVKFLDMLVRHGTLLKWATLAFMAVLVIVDLILPSAYDRFAWESWGGFGAFFGIVASLILIALAKGLGFGLVYRSEDYYDDELEGREMSGDPRDEDERNEMLNKEDENNA</sequence>
<gene>
    <name evidence="3" type="ORF">VCB98_01970</name>
</gene>
<evidence type="ECO:0000256" key="1">
    <source>
        <dbReference type="SAM" id="MobiDB-lite"/>
    </source>
</evidence>
<dbReference type="RefSeq" id="WP_346049927.1">
    <property type="nucleotide sequence ID" value="NZ_JAYGII010000002.1"/>
</dbReference>
<feature type="compositionally biased region" description="Basic and acidic residues" evidence="1">
    <location>
        <begin position="86"/>
        <end position="111"/>
    </location>
</feature>
<evidence type="ECO:0000313" key="4">
    <source>
        <dbReference type="Proteomes" id="UP001302316"/>
    </source>
</evidence>
<feature type="transmembrane region" description="Helical" evidence="2">
    <location>
        <begin position="46"/>
        <end position="65"/>
    </location>
</feature>
<dbReference type="EMBL" id="JAYGII010000002">
    <property type="protein sequence ID" value="MEA5444581.1"/>
    <property type="molecule type" value="Genomic_DNA"/>
</dbReference>
<organism evidence="3 4">
    <name type="scientific">Natronospira elongata</name>
    <dbReference type="NCBI Taxonomy" id="3110268"/>
    <lineage>
        <taxon>Bacteria</taxon>
        <taxon>Pseudomonadati</taxon>
        <taxon>Pseudomonadota</taxon>
        <taxon>Gammaproteobacteria</taxon>
        <taxon>Natronospirales</taxon>
        <taxon>Natronospiraceae</taxon>
        <taxon>Natronospira</taxon>
    </lineage>
</organism>
<keyword evidence="4" id="KW-1185">Reference proteome</keyword>
<protein>
    <submittedName>
        <fullName evidence="3">Uncharacterized protein</fullName>
    </submittedName>
</protein>
<evidence type="ECO:0000313" key="3">
    <source>
        <dbReference type="EMBL" id="MEA5444581.1"/>
    </source>
</evidence>
<keyword evidence="2" id="KW-0812">Transmembrane</keyword>
<keyword evidence="2" id="KW-1133">Transmembrane helix</keyword>
<feature type="region of interest" description="Disordered" evidence="1">
    <location>
        <begin position="84"/>
        <end position="111"/>
    </location>
</feature>
<dbReference type="Proteomes" id="UP001302316">
    <property type="component" value="Unassembled WGS sequence"/>
</dbReference>
<accession>A0AAP6MLY2</accession>
<comment type="caution">
    <text evidence="3">The sequence shown here is derived from an EMBL/GenBank/DDBJ whole genome shotgun (WGS) entry which is preliminary data.</text>
</comment>
<reference evidence="3 4" key="1">
    <citation type="submission" date="2023-12" db="EMBL/GenBank/DDBJ databases">
        <title>Whole-genome sequencing of halo(alkali)philic microorganisms from hypersaline lakes.</title>
        <authorList>
            <person name="Sorokin D.Y."/>
            <person name="Merkel A.Y."/>
            <person name="Messina E."/>
            <person name="Yakimov M."/>
        </authorList>
    </citation>
    <scope>NUCLEOTIDE SEQUENCE [LARGE SCALE GENOMIC DNA]</scope>
    <source>
        <strain evidence="3 4">AB-CW1</strain>
    </source>
</reference>
<proteinExistence type="predicted"/>
<name>A0AAP6MLY2_9GAMM</name>
<dbReference type="AlphaFoldDB" id="A0AAP6MLY2"/>